<dbReference type="InterPro" id="IPR016032">
    <property type="entry name" value="Sig_transdc_resp-reg_C-effctor"/>
</dbReference>
<evidence type="ECO:0000313" key="5">
    <source>
        <dbReference type="EMBL" id="PRH77781.1"/>
    </source>
</evidence>
<dbReference type="InterPro" id="IPR000792">
    <property type="entry name" value="Tscrpt_reg_LuxR_C"/>
</dbReference>
<dbReference type="PRINTS" id="PR00038">
    <property type="entry name" value="HTHLUXR"/>
</dbReference>
<dbReference type="SUPFAM" id="SSF46894">
    <property type="entry name" value="C-terminal effector domain of the bipartite response regulators"/>
    <property type="match status" value="1"/>
</dbReference>
<dbReference type="OrthoDB" id="3178131at2"/>
<accession>A0A2S9PTP1</accession>
<name>A0A2S9PTP1_9ACTN</name>
<comment type="caution">
    <text evidence="5">The sequence shown here is derived from an EMBL/GenBank/DDBJ whole genome shotgun (WGS) entry which is preliminary data.</text>
</comment>
<dbReference type="SMART" id="SM00421">
    <property type="entry name" value="HTH_LUXR"/>
    <property type="match status" value="1"/>
</dbReference>
<dbReference type="PROSITE" id="PS00622">
    <property type="entry name" value="HTH_LUXR_1"/>
    <property type="match status" value="1"/>
</dbReference>
<evidence type="ECO:0000256" key="2">
    <source>
        <dbReference type="ARBA" id="ARBA00023125"/>
    </source>
</evidence>
<dbReference type="PANTHER" id="PTHR44688">
    <property type="entry name" value="DNA-BINDING TRANSCRIPTIONAL ACTIVATOR DEVR_DOSR"/>
    <property type="match status" value="1"/>
</dbReference>
<evidence type="ECO:0000259" key="4">
    <source>
        <dbReference type="PROSITE" id="PS50043"/>
    </source>
</evidence>
<gene>
    <name evidence="5" type="ORF">C6N75_18480</name>
</gene>
<dbReference type="EMBL" id="PVLV01000279">
    <property type="protein sequence ID" value="PRH77781.1"/>
    <property type="molecule type" value="Genomic_DNA"/>
</dbReference>
<organism evidence="5 6">
    <name type="scientific">Streptomyces solincola</name>
    <dbReference type="NCBI Taxonomy" id="2100817"/>
    <lineage>
        <taxon>Bacteria</taxon>
        <taxon>Bacillati</taxon>
        <taxon>Actinomycetota</taxon>
        <taxon>Actinomycetes</taxon>
        <taxon>Kitasatosporales</taxon>
        <taxon>Streptomycetaceae</taxon>
        <taxon>Streptomyces</taxon>
    </lineage>
</organism>
<dbReference type="AlphaFoldDB" id="A0A2S9PTP1"/>
<keyword evidence="3" id="KW-0804">Transcription</keyword>
<dbReference type="Proteomes" id="UP000239322">
    <property type="component" value="Unassembled WGS sequence"/>
</dbReference>
<keyword evidence="2" id="KW-0238">DNA-binding</keyword>
<sequence length="164" mass="17852">MPLAAAVLAATRLGRHSEAAQRLRLPVPDAMFHTPAGPHYLLARGHHHLATGRPRAALNDFHTCRDLLQQRPPAGPAPDWQTGAAEAFRAHGETADPARDPIAALTRAERRVAVLAAHGCTNRSIAARLYVTPSTVEQHLTHIYRKLSLTSRRQLSGLVTEPRA</sequence>
<keyword evidence="1" id="KW-0805">Transcription regulation</keyword>
<dbReference type="Gene3D" id="1.10.10.10">
    <property type="entry name" value="Winged helix-like DNA-binding domain superfamily/Winged helix DNA-binding domain"/>
    <property type="match status" value="1"/>
</dbReference>
<proteinExistence type="predicted"/>
<evidence type="ECO:0000256" key="1">
    <source>
        <dbReference type="ARBA" id="ARBA00023015"/>
    </source>
</evidence>
<dbReference type="GO" id="GO:0003677">
    <property type="term" value="F:DNA binding"/>
    <property type="evidence" value="ECO:0007669"/>
    <property type="project" value="UniProtKB-KW"/>
</dbReference>
<keyword evidence="6" id="KW-1185">Reference proteome</keyword>
<dbReference type="PROSITE" id="PS50043">
    <property type="entry name" value="HTH_LUXR_2"/>
    <property type="match status" value="1"/>
</dbReference>
<evidence type="ECO:0000256" key="3">
    <source>
        <dbReference type="ARBA" id="ARBA00023163"/>
    </source>
</evidence>
<evidence type="ECO:0000313" key="6">
    <source>
        <dbReference type="Proteomes" id="UP000239322"/>
    </source>
</evidence>
<feature type="domain" description="HTH luxR-type" evidence="4">
    <location>
        <begin position="98"/>
        <end position="163"/>
    </location>
</feature>
<dbReference type="GO" id="GO:0006355">
    <property type="term" value="P:regulation of DNA-templated transcription"/>
    <property type="evidence" value="ECO:0007669"/>
    <property type="project" value="InterPro"/>
</dbReference>
<protein>
    <recommendedName>
        <fullName evidence="4">HTH luxR-type domain-containing protein</fullName>
    </recommendedName>
</protein>
<dbReference type="CDD" id="cd06170">
    <property type="entry name" value="LuxR_C_like"/>
    <property type="match status" value="1"/>
</dbReference>
<dbReference type="PANTHER" id="PTHR44688:SF16">
    <property type="entry name" value="DNA-BINDING TRANSCRIPTIONAL ACTIVATOR DEVR_DOSR"/>
    <property type="match status" value="1"/>
</dbReference>
<dbReference type="Pfam" id="PF00196">
    <property type="entry name" value="GerE"/>
    <property type="match status" value="1"/>
</dbReference>
<dbReference type="InterPro" id="IPR036388">
    <property type="entry name" value="WH-like_DNA-bd_sf"/>
</dbReference>
<reference evidence="5 6" key="1">
    <citation type="submission" date="2018-03" db="EMBL/GenBank/DDBJ databases">
        <title>Novel Streptomyces sp. from soil.</title>
        <authorList>
            <person name="Tan G.Y.A."/>
            <person name="Lee Z.Y."/>
        </authorList>
    </citation>
    <scope>NUCLEOTIDE SEQUENCE [LARGE SCALE GENOMIC DNA]</scope>
    <source>
        <strain evidence="5 6">ST5x</strain>
    </source>
</reference>